<accession>G7IYM5</accession>
<name>G7IYM5_MEDTR</name>
<organism evidence="1 3">
    <name type="scientific">Medicago truncatula</name>
    <name type="common">Barrel medic</name>
    <name type="synonym">Medicago tribuloides</name>
    <dbReference type="NCBI Taxonomy" id="3880"/>
    <lineage>
        <taxon>Eukaryota</taxon>
        <taxon>Viridiplantae</taxon>
        <taxon>Streptophyta</taxon>
        <taxon>Embryophyta</taxon>
        <taxon>Tracheophyta</taxon>
        <taxon>Spermatophyta</taxon>
        <taxon>Magnoliopsida</taxon>
        <taxon>eudicotyledons</taxon>
        <taxon>Gunneridae</taxon>
        <taxon>Pentapetalae</taxon>
        <taxon>rosids</taxon>
        <taxon>fabids</taxon>
        <taxon>Fabales</taxon>
        <taxon>Fabaceae</taxon>
        <taxon>Papilionoideae</taxon>
        <taxon>50 kb inversion clade</taxon>
        <taxon>NPAAA clade</taxon>
        <taxon>Hologalegina</taxon>
        <taxon>IRL clade</taxon>
        <taxon>Trifolieae</taxon>
        <taxon>Medicago</taxon>
    </lineage>
</organism>
<reference evidence="1 3" key="1">
    <citation type="journal article" date="2011" name="Nature">
        <title>The Medicago genome provides insight into the evolution of rhizobial symbioses.</title>
        <authorList>
            <person name="Young N.D."/>
            <person name="Debelle F."/>
            <person name="Oldroyd G.E."/>
            <person name="Geurts R."/>
            <person name="Cannon S.B."/>
            <person name="Udvardi M.K."/>
            <person name="Benedito V.A."/>
            <person name="Mayer K.F."/>
            <person name="Gouzy J."/>
            <person name="Schoof H."/>
            <person name="Van de Peer Y."/>
            <person name="Proost S."/>
            <person name="Cook D.R."/>
            <person name="Meyers B.C."/>
            <person name="Spannagl M."/>
            <person name="Cheung F."/>
            <person name="De Mita S."/>
            <person name="Krishnakumar V."/>
            <person name="Gundlach H."/>
            <person name="Zhou S."/>
            <person name="Mudge J."/>
            <person name="Bharti A.K."/>
            <person name="Murray J.D."/>
            <person name="Naoumkina M.A."/>
            <person name="Rosen B."/>
            <person name="Silverstein K.A."/>
            <person name="Tang H."/>
            <person name="Rombauts S."/>
            <person name="Zhao P.X."/>
            <person name="Zhou P."/>
            <person name="Barbe V."/>
            <person name="Bardou P."/>
            <person name="Bechner M."/>
            <person name="Bellec A."/>
            <person name="Berger A."/>
            <person name="Berges H."/>
            <person name="Bidwell S."/>
            <person name="Bisseling T."/>
            <person name="Choisne N."/>
            <person name="Couloux A."/>
            <person name="Denny R."/>
            <person name="Deshpande S."/>
            <person name="Dai X."/>
            <person name="Doyle J.J."/>
            <person name="Dudez A.M."/>
            <person name="Farmer A.D."/>
            <person name="Fouteau S."/>
            <person name="Franken C."/>
            <person name="Gibelin C."/>
            <person name="Gish J."/>
            <person name="Goldstein S."/>
            <person name="Gonzalez A.J."/>
            <person name="Green P.J."/>
            <person name="Hallab A."/>
            <person name="Hartog M."/>
            <person name="Hua A."/>
            <person name="Humphray S.J."/>
            <person name="Jeong D.H."/>
            <person name="Jing Y."/>
            <person name="Jocker A."/>
            <person name="Kenton S.M."/>
            <person name="Kim D.J."/>
            <person name="Klee K."/>
            <person name="Lai H."/>
            <person name="Lang C."/>
            <person name="Lin S."/>
            <person name="Macmil S.L."/>
            <person name="Magdelenat G."/>
            <person name="Matthews L."/>
            <person name="McCorrison J."/>
            <person name="Monaghan E.L."/>
            <person name="Mun J.H."/>
            <person name="Najar F.Z."/>
            <person name="Nicholson C."/>
            <person name="Noirot C."/>
            <person name="O'Bleness M."/>
            <person name="Paule C.R."/>
            <person name="Poulain J."/>
            <person name="Prion F."/>
            <person name="Qin B."/>
            <person name="Qu C."/>
            <person name="Retzel E.F."/>
            <person name="Riddle C."/>
            <person name="Sallet E."/>
            <person name="Samain S."/>
            <person name="Samson N."/>
            <person name="Sanders I."/>
            <person name="Saurat O."/>
            <person name="Scarpelli C."/>
            <person name="Schiex T."/>
            <person name="Segurens B."/>
            <person name="Severin A.J."/>
            <person name="Sherrier D.J."/>
            <person name="Shi R."/>
            <person name="Sims S."/>
            <person name="Singer S.R."/>
            <person name="Sinharoy S."/>
            <person name="Sterck L."/>
            <person name="Viollet A."/>
            <person name="Wang B.B."/>
            <person name="Wang K."/>
            <person name="Wang M."/>
            <person name="Wang X."/>
            <person name="Warfsmann J."/>
            <person name="Weissenbach J."/>
            <person name="White D.D."/>
            <person name="White J.D."/>
            <person name="Wiley G.B."/>
            <person name="Wincker P."/>
            <person name="Xing Y."/>
            <person name="Yang L."/>
            <person name="Yao Z."/>
            <person name="Ying F."/>
            <person name="Zhai J."/>
            <person name="Zhou L."/>
            <person name="Zuber A."/>
            <person name="Denarie J."/>
            <person name="Dixon R.A."/>
            <person name="May G.D."/>
            <person name="Schwartz D.C."/>
            <person name="Rogers J."/>
            <person name="Quetier F."/>
            <person name="Town C.D."/>
            <person name="Roe B.A."/>
        </authorList>
    </citation>
    <scope>NUCLEOTIDE SEQUENCE [LARGE SCALE GENOMIC DNA]</scope>
    <source>
        <strain evidence="1">A17</strain>
        <strain evidence="2 3">cv. Jemalong A17</strain>
    </source>
</reference>
<accession>A0A0C3VBE3</accession>
<dbReference type="HOGENOM" id="CLU_1654760_0_0_1"/>
<dbReference type="EMBL" id="CM001219">
    <property type="protein sequence ID" value="AES68687.2"/>
    <property type="molecule type" value="Genomic_DNA"/>
</dbReference>
<dbReference type="eggNOG" id="KOG0157">
    <property type="taxonomic scope" value="Eukaryota"/>
</dbReference>
<protein>
    <submittedName>
        <fullName evidence="1 2">Uncharacterized protein</fullName>
    </submittedName>
</protein>
<keyword evidence="3" id="KW-1185">Reference proteome</keyword>
<evidence type="ECO:0000313" key="1">
    <source>
        <dbReference type="EMBL" id="AES68687.2"/>
    </source>
</evidence>
<reference evidence="2" key="3">
    <citation type="submission" date="2015-04" db="UniProtKB">
        <authorList>
            <consortium name="EnsemblPlants"/>
        </authorList>
    </citation>
    <scope>IDENTIFICATION</scope>
    <source>
        <strain evidence="2">cv. Jemalong A17</strain>
    </source>
</reference>
<dbReference type="Proteomes" id="UP000002051">
    <property type="component" value="Chromosome 3"/>
</dbReference>
<reference evidence="1 3" key="2">
    <citation type="journal article" date="2014" name="BMC Genomics">
        <title>An improved genome release (version Mt4.0) for the model legume Medicago truncatula.</title>
        <authorList>
            <person name="Tang H."/>
            <person name="Krishnakumar V."/>
            <person name="Bidwell S."/>
            <person name="Rosen B."/>
            <person name="Chan A."/>
            <person name="Zhou S."/>
            <person name="Gentzbittel L."/>
            <person name="Childs K.L."/>
            <person name="Yandell M."/>
            <person name="Gundlach H."/>
            <person name="Mayer K.F."/>
            <person name="Schwartz D.C."/>
            <person name="Town C.D."/>
        </authorList>
    </citation>
    <scope>GENOME REANNOTATION</scope>
    <source>
        <strain evidence="2 3">cv. Jemalong A17</strain>
    </source>
</reference>
<dbReference type="PaxDb" id="3880-AES68687"/>
<dbReference type="EnsemblPlants" id="AES68687">
    <property type="protein sequence ID" value="AES68687"/>
    <property type="gene ID" value="MTR_3g013690"/>
</dbReference>
<evidence type="ECO:0000313" key="2">
    <source>
        <dbReference type="EnsemblPlants" id="AES68687"/>
    </source>
</evidence>
<evidence type="ECO:0000313" key="3">
    <source>
        <dbReference type="Proteomes" id="UP000002051"/>
    </source>
</evidence>
<dbReference type="AlphaFoldDB" id="G7IYM5"/>
<gene>
    <name evidence="1" type="ordered locus">MTR_3g013690</name>
</gene>
<proteinExistence type="predicted"/>
<sequence length="160" mass="17944">MVFIQRVTIIDEIQMTADWYRGVKTSRFKGWLLTILTGTMMIAKETCFGLPTMLLRFGNEDFGGHIDQNVCSESSKPEMKSADGTQCRSNGGLQNCHFFRDLNDQQNSKEEPCGNIMRVMLHGCQTTVALIGNVLTNLVMHLEIQDNVAICLFCLQLSSS</sequence>